<organism evidence="2 3">
    <name type="scientific">Yasminevirus sp. GU-2018</name>
    <dbReference type="NCBI Taxonomy" id="2420051"/>
    <lineage>
        <taxon>Viruses</taxon>
        <taxon>Varidnaviria</taxon>
        <taxon>Bamfordvirae</taxon>
        <taxon>Nucleocytoviricota</taxon>
        <taxon>Megaviricetes</taxon>
        <taxon>Imitervirales</taxon>
        <taxon>Mimiviridae</taxon>
        <taxon>Klosneuvirinae</taxon>
        <taxon>Yasminevirus</taxon>
        <taxon>Yasminevirus saudimassiliense</taxon>
    </lineage>
</organism>
<dbReference type="SUPFAM" id="SSF53300">
    <property type="entry name" value="vWA-like"/>
    <property type="match status" value="1"/>
</dbReference>
<comment type="caution">
    <text evidence="2">The sequence shown here is derived from an EMBL/GenBank/DDBJ whole genome shotgun (WGS) entry which is preliminary data.</text>
</comment>
<keyword evidence="3" id="KW-1185">Reference proteome</keyword>
<dbReference type="InterPro" id="IPR052652">
    <property type="entry name" value="Telomerase_Complex_Comp"/>
</dbReference>
<dbReference type="GO" id="GO:0000722">
    <property type="term" value="P:telomere maintenance via recombination"/>
    <property type="evidence" value="ECO:0007669"/>
    <property type="project" value="TreeGrafter"/>
</dbReference>
<dbReference type="InterPro" id="IPR037214">
    <property type="entry name" value="TROVE_dom_sf"/>
</dbReference>
<dbReference type="InterPro" id="IPR036465">
    <property type="entry name" value="vWFA_dom_sf"/>
</dbReference>
<evidence type="ECO:0000313" key="2">
    <source>
        <dbReference type="EMBL" id="VBB18723.1"/>
    </source>
</evidence>
<evidence type="ECO:0000259" key="1">
    <source>
        <dbReference type="PROSITE" id="PS50988"/>
    </source>
</evidence>
<dbReference type="PROSITE" id="PS50988">
    <property type="entry name" value="TROVE"/>
    <property type="match status" value="1"/>
</dbReference>
<name>A0A5K0UB18_9VIRU</name>
<dbReference type="InterPro" id="IPR008858">
    <property type="entry name" value="TROVE_dom"/>
</dbReference>
<gene>
    <name evidence="2" type="ORF">YASMINEVIRUS_1255</name>
</gene>
<accession>A0A5K0UB18</accession>
<dbReference type="SUPFAM" id="SSF140864">
    <property type="entry name" value="TROVE domain-like"/>
    <property type="match status" value="1"/>
</dbReference>
<protein>
    <submittedName>
        <fullName evidence="2">Gp540</fullName>
    </submittedName>
</protein>
<sequence>MSNETSIRTTNFMNGVSFKMSALQTLQIVMTSMISGEAQYYRPAKSIKAGNNDTSEDLKDASMCRLDAKSNKFKKYLMFGDLYEDGEDVNTYLTKIVDDALNEDFEGTLQLISKLRDEYMMRLNPQIVLVSALLHKNREKFNKEHPKLMSNAIQGAGSLPTDLCKQFELIKKSGAPVPSIWKRAVAKKLENMSRYHAIKYLNGSKTGKAVDTIENKKALTNLVDLIRITHPVGKPGSIVEELVKTGKAKVVDLEEDTWERLRSSGKTWREICDTIRIPHMALLRNLRNIVQEFSQSDEDLSEQIRQIGKQLVSGVIGGKQFPFRYFSSYRALKDDSYEKFGFTRRGVSKMEKKLEVAMNPKYIKIMEDALEECLKKSLDTIPELKGRVDSLTDNSGSAHGAFVSEYGSVKVAEISNLSAILTAMRATEGGSVWVFGDRLVEFRVDKEGSILDQLDRVNKIGSSIGGSTETGIWLFWEKMIREKKKLDTVFIYSDQQAGYGGLYASNEHTQSMKNYIVDKSEGTNYVDVLKLVNSYREKVNQKMNIFSVQVAGYNNSVIPSLLYRGAVLSGWTGKEAKMASEMIKVWDEIEVSSDQTEKSD</sequence>
<dbReference type="PANTHER" id="PTHR44791:SF1">
    <property type="entry name" value="TELOMERASE PROTEIN COMPONENT 1"/>
    <property type="match status" value="1"/>
</dbReference>
<proteinExistence type="predicted"/>
<feature type="domain" description="TROVE" evidence="1">
    <location>
        <begin position="49"/>
        <end position="386"/>
    </location>
</feature>
<dbReference type="Proteomes" id="UP000594342">
    <property type="component" value="Unassembled WGS sequence"/>
</dbReference>
<dbReference type="PANTHER" id="PTHR44791">
    <property type="entry name" value="TELOMERASE PROTEIN COMPONENT 1 TEP1"/>
    <property type="match status" value="1"/>
</dbReference>
<dbReference type="Gene3D" id="3.40.50.410">
    <property type="entry name" value="von Willebrand factor, type A domain"/>
    <property type="match status" value="1"/>
</dbReference>
<dbReference type="Pfam" id="PF05731">
    <property type="entry name" value="TROVE"/>
    <property type="match status" value="1"/>
</dbReference>
<evidence type="ECO:0000313" key="3">
    <source>
        <dbReference type="Proteomes" id="UP000594342"/>
    </source>
</evidence>
<dbReference type="GO" id="GO:0003720">
    <property type="term" value="F:telomerase activity"/>
    <property type="evidence" value="ECO:0007669"/>
    <property type="project" value="TreeGrafter"/>
</dbReference>
<reference evidence="2 3" key="1">
    <citation type="submission" date="2018-10" db="EMBL/GenBank/DDBJ databases">
        <authorList>
            <consortium name="IHU Genomes"/>
        </authorList>
    </citation>
    <scope>NUCLEOTIDE SEQUENCE [LARGE SCALE GENOMIC DNA]</scope>
    <source>
        <strain evidence="2 3">A1</strain>
    </source>
</reference>
<dbReference type="GO" id="GO:0070034">
    <property type="term" value="F:telomerase RNA binding"/>
    <property type="evidence" value="ECO:0007669"/>
    <property type="project" value="TreeGrafter"/>
</dbReference>
<dbReference type="EMBL" id="UPSH01000001">
    <property type="protein sequence ID" value="VBB18723.1"/>
    <property type="molecule type" value="Genomic_DNA"/>
</dbReference>